<evidence type="ECO:0000313" key="3">
    <source>
        <dbReference type="Proteomes" id="UP000600946"/>
    </source>
</evidence>
<protein>
    <recommendedName>
        <fullName evidence="1">DUF4097 domain-containing protein</fullName>
    </recommendedName>
</protein>
<keyword evidence="3" id="KW-1185">Reference proteome</keyword>
<organism evidence="2 3">
    <name type="scientific">Streptomyces xanthochromogenes</name>
    <dbReference type="NCBI Taxonomy" id="67384"/>
    <lineage>
        <taxon>Bacteria</taxon>
        <taxon>Bacillati</taxon>
        <taxon>Actinomycetota</taxon>
        <taxon>Actinomycetes</taxon>
        <taxon>Kitasatosporales</taxon>
        <taxon>Streptomycetaceae</taxon>
        <taxon>Streptomyces</taxon>
    </lineage>
</organism>
<accession>A0ABQ3AC45</accession>
<dbReference type="InterPro" id="IPR025164">
    <property type="entry name" value="Toastrack_DUF4097"/>
</dbReference>
<name>A0ABQ3AC45_9ACTN</name>
<feature type="domain" description="DUF4097" evidence="1">
    <location>
        <begin position="49"/>
        <end position="219"/>
    </location>
</feature>
<dbReference type="RefSeq" id="WP_190027718.1">
    <property type="nucleotide sequence ID" value="NZ_BMUU01000006.1"/>
</dbReference>
<dbReference type="Proteomes" id="UP000600946">
    <property type="component" value="Unassembled WGS sequence"/>
</dbReference>
<sequence>MQKFATTAPVTAILDIPAGRVQVTATDEIGATVEIKPVDASKGRDVKAAEQTRVHFANGVLRIETPMKNQYFGNSGAVDISVQLPSGSRLMAKAGAAGFRTAGSLGDVVFDGAHGAVQVDEAASLRLSVHTGDVRVGRLGGDSEISVAAGDIHVEEAARGALTLNTGYGAITVGAAHGASATLAADTHCGRVHHALRNTDGPAAALTIQATTAYGDITARSL</sequence>
<comment type="caution">
    <text evidence="2">The sequence shown here is derived from an EMBL/GenBank/DDBJ whole genome shotgun (WGS) entry which is preliminary data.</text>
</comment>
<evidence type="ECO:0000313" key="2">
    <source>
        <dbReference type="EMBL" id="GGY40395.1"/>
    </source>
</evidence>
<dbReference type="GeneID" id="96291743"/>
<proteinExistence type="predicted"/>
<gene>
    <name evidence="2" type="ORF">GCM10010326_38000</name>
</gene>
<reference evidence="3" key="1">
    <citation type="journal article" date="2019" name="Int. J. Syst. Evol. Microbiol.">
        <title>The Global Catalogue of Microorganisms (GCM) 10K type strain sequencing project: providing services to taxonomists for standard genome sequencing and annotation.</title>
        <authorList>
            <consortium name="The Broad Institute Genomics Platform"/>
            <consortium name="The Broad Institute Genome Sequencing Center for Infectious Disease"/>
            <person name="Wu L."/>
            <person name="Ma J."/>
        </authorList>
    </citation>
    <scope>NUCLEOTIDE SEQUENCE [LARGE SCALE GENOMIC DNA]</scope>
    <source>
        <strain evidence="3">JCM 4594</strain>
    </source>
</reference>
<evidence type="ECO:0000259" key="1">
    <source>
        <dbReference type="Pfam" id="PF13349"/>
    </source>
</evidence>
<dbReference type="Pfam" id="PF13349">
    <property type="entry name" value="DUF4097"/>
    <property type="match status" value="1"/>
</dbReference>
<dbReference type="EMBL" id="BMUU01000006">
    <property type="protein sequence ID" value="GGY40395.1"/>
    <property type="molecule type" value="Genomic_DNA"/>
</dbReference>